<dbReference type="PANTHER" id="PTHR34406">
    <property type="entry name" value="PROTEIN YCEI"/>
    <property type="match status" value="1"/>
</dbReference>
<evidence type="ECO:0000259" key="2">
    <source>
        <dbReference type="SMART" id="SM00867"/>
    </source>
</evidence>
<gene>
    <name evidence="3" type="ORF">B0D71_15420</name>
</gene>
<evidence type="ECO:0000256" key="1">
    <source>
        <dbReference type="SAM" id="SignalP"/>
    </source>
</evidence>
<feature type="signal peptide" evidence="1">
    <location>
        <begin position="1"/>
        <end position="30"/>
    </location>
</feature>
<protein>
    <submittedName>
        <fullName evidence="3">Polyisoprenoid-binding protein</fullName>
    </submittedName>
</protein>
<dbReference type="InterPro" id="IPR007372">
    <property type="entry name" value="Lipid/polyisoprenoid-bd_YceI"/>
</dbReference>
<evidence type="ECO:0000313" key="3">
    <source>
        <dbReference type="EMBL" id="POF41595.1"/>
    </source>
</evidence>
<dbReference type="SMART" id="SM00867">
    <property type="entry name" value="YceI"/>
    <property type="match status" value="1"/>
</dbReference>
<dbReference type="OrthoDB" id="1247465at2"/>
<feature type="chain" id="PRO_5015745217" evidence="1">
    <location>
        <begin position="31"/>
        <end position="194"/>
    </location>
</feature>
<dbReference type="Gene3D" id="2.40.128.110">
    <property type="entry name" value="Lipid/polyisoprenoid-binding, YceI-like"/>
    <property type="match status" value="1"/>
</dbReference>
<evidence type="ECO:0000313" key="4">
    <source>
        <dbReference type="Proteomes" id="UP000237440"/>
    </source>
</evidence>
<dbReference type="PANTHER" id="PTHR34406:SF1">
    <property type="entry name" value="PROTEIN YCEI"/>
    <property type="match status" value="1"/>
</dbReference>
<dbReference type="AlphaFoldDB" id="A0A2S3VNR0"/>
<keyword evidence="4" id="KW-1185">Reference proteome</keyword>
<feature type="domain" description="Lipid/polyisoprenoid-binding YceI-like" evidence="2">
    <location>
        <begin position="32"/>
        <end position="192"/>
    </location>
</feature>
<dbReference type="EMBL" id="MUJK01000004">
    <property type="protein sequence ID" value="POF41595.1"/>
    <property type="molecule type" value="Genomic_DNA"/>
</dbReference>
<dbReference type="Proteomes" id="UP000237440">
    <property type="component" value="Unassembled WGS sequence"/>
</dbReference>
<dbReference type="Pfam" id="PF04264">
    <property type="entry name" value="YceI"/>
    <property type="match status" value="1"/>
</dbReference>
<organism evidence="3 4">
    <name type="scientific">Pseudomonas laurylsulfativorans</name>
    <dbReference type="NCBI Taxonomy" id="1943631"/>
    <lineage>
        <taxon>Bacteria</taxon>
        <taxon>Pseudomonadati</taxon>
        <taxon>Pseudomonadota</taxon>
        <taxon>Gammaproteobacteria</taxon>
        <taxon>Pseudomonadales</taxon>
        <taxon>Pseudomonadaceae</taxon>
        <taxon>Pseudomonas</taxon>
    </lineage>
</organism>
<name>A0A2S3VNR0_9PSED</name>
<dbReference type="SUPFAM" id="SSF101874">
    <property type="entry name" value="YceI-like"/>
    <property type="match status" value="1"/>
</dbReference>
<comment type="caution">
    <text evidence="3">The sequence shown here is derived from an EMBL/GenBank/DDBJ whole genome shotgun (WGS) entry which is preliminary data.</text>
</comment>
<sequence>MNLRSARCVALATTLVFGLVQFGLAPFAEAVEYKEVNAKASTLSFTYQQMGSRNYGTFGKFEANLDFDTDNPGGAHAALTIDLSSIEAGSDDANTELQKPAWFDTATYPVATFESTSIKALGNNRYTITGKLSLRGLTREVSVPVLLKSESSIGIFVGDLVIKRDDFKIGEGEWANSVVSNEINIRFRMVAPQR</sequence>
<dbReference type="RefSeq" id="WP_103395571.1">
    <property type="nucleotide sequence ID" value="NZ_MUJK01000004.1"/>
</dbReference>
<reference evidence="4" key="1">
    <citation type="submission" date="2017-02" db="EMBL/GenBank/DDBJ databases">
        <authorList>
            <person name="Furmanczyk E.M."/>
        </authorList>
    </citation>
    <scope>NUCLEOTIDE SEQUENCE [LARGE SCALE GENOMIC DNA]</scope>
    <source>
        <strain evidence="4">AP3_22</strain>
    </source>
</reference>
<keyword evidence="1" id="KW-0732">Signal</keyword>
<dbReference type="InterPro" id="IPR036761">
    <property type="entry name" value="TTHA0802/YceI-like_sf"/>
</dbReference>
<accession>A0A2S3VNR0</accession>
<proteinExistence type="predicted"/>